<evidence type="ECO:0000259" key="6">
    <source>
        <dbReference type="PROSITE" id="PS51807"/>
    </source>
</evidence>
<dbReference type="GeneID" id="4155881"/>
<dbReference type="EMBL" id="DQ333351">
    <property type="protein sequence ID" value="ABC61214.1"/>
    <property type="molecule type" value="Genomic_DNA"/>
</dbReference>
<dbReference type="InterPro" id="IPR013682">
    <property type="entry name" value="BaculoV_Vp91_N"/>
</dbReference>
<dbReference type="PROSITE" id="PS51807">
    <property type="entry name" value="ZF_C2HC_BV"/>
    <property type="match status" value="1"/>
</dbReference>
<keyword evidence="1" id="KW-0147">Chitin-binding</keyword>
<reference evidence="7 8" key="1">
    <citation type="journal article" date="2006" name="J. Gen. Virol.">
        <title>Sequence analysis of the Choristoneura occidentalis granulovirus genome.</title>
        <authorList>
            <person name="Escasa S.R."/>
            <person name="Lauzon H.A.M."/>
            <person name="Mathur A.C."/>
            <person name="Krell P.J."/>
            <person name="Arif B.M."/>
        </authorList>
    </citation>
    <scope>NUCLEOTIDE SEQUENCE [LARGE SCALE GENOMIC DNA]</scope>
</reference>
<evidence type="ECO:0000256" key="1">
    <source>
        <dbReference type="ARBA" id="ARBA00022669"/>
    </source>
</evidence>
<sequence>MLSISSVLLVIILFLAVYLFYNKFVINDFNNESYLTRLNVLKEYLKLVGGENRDVVPSKLAFVTDVQKNKYVVTYFDTNTLKIIGGEVKDETKEIFNFATQSFESVNTNPDAASISFLVNDNKKFVVHADDGDLIMECNNNGVFDGKQCAVPSICEGANIKLPLTEERLNRLIFNTHQAQQRPFNEINESKHHPTAYIQCDTNMVPHIEECLNGETFVDNKCVYDPTIITNGQGTVIFYNHAKLTKFNLENNHIDTNFNKHHNNLRISEPEVIEKEIKLKNSPEKIALIKRQNYSTKNVSNVFDEKLNFKKKIALIKHNVKYFTKNKPKLIKEKFNLKNSPEKIALIKHEVKNFAKNIEQNNYMIPVNYVHPFDILPCIKHGVGYKFTTNKLANTQFLECLDNNNLFLHTCKSVVDSKFECDQEMDCMQFDNGTGSVINTINSFNITFDTGKSVCKDYKIKQILECDTGDFVTTKSFNHPLQVKLNLNLPKQIYDADADACMDYDVQKISVTNDGFTIDVVNYPELKTSMIGRVSKILNRKMFDKTDKITSFVTYSRDVDEIAMNPNNFNALDCFDDKQIVVDILDNTKYNFCNNNMLDEEIHLKLNEYVENGIVKKDLNYKGQCHYKKGEDYFNLYHRQIDGYNCFFTIPKTFEL</sequence>
<accession>Q1A4L6</accession>
<dbReference type="KEGG" id="vg:4155881"/>
<evidence type="ECO:0000256" key="4">
    <source>
        <dbReference type="ARBA" id="ARBA00023157"/>
    </source>
</evidence>
<dbReference type="GO" id="GO:0008061">
    <property type="term" value="F:chitin binding"/>
    <property type="evidence" value="ECO:0007669"/>
    <property type="project" value="UniProtKB-KW"/>
</dbReference>
<organism evidence="7 8">
    <name type="scientific">Choristoneura occidentalis granulovirus</name>
    <dbReference type="NCBI Taxonomy" id="364745"/>
    <lineage>
        <taxon>Viruses</taxon>
        <taxon>Viruses incertae sedis</taxon>
        <taxon>Naldaviricetes</taxon>
        <taxon>Lefavirales</taxon>
        <taxon>Baculoviridae</taxon>
        <taxon>Betabaculovirus</taxon>
        <taxon>Betabaculovirus chofumiferanae</taxon>
    </lineage>
</organism>
<evidence type="ECO:0000313" key="7">
    <source>
        <dbReference type="EMBL" id="ABC61214.1"/>
    </source>
</evidence>
<evidence type="ECO:0000256" key="5">
    <source>
        <dbReference type="ARBA" id="ARBA00023180"/>
    </source>
</evidence>
<dbReference type="Pfam" id="PF08475">
    <property type="entry name" value="Baculo_VP91_N"/>
    <property type="match status" value="1"/>
</dbReference>
<protein>
    <submittedName>
        <fullName evidence="7">VP91 capsid</fullName>
    </submittedName>
</protein>
<dbReference type="OrthoDB" id="1474at10239"/>
<keyword evidence="4" id="KW-1015">Disulfide bond</keyword>
<keyword evidence="8" id="KW-1185">Reference proteome</keyword>
<evidence type="ECO:0000256" key="2">
    <source>
        <dbReference type="ARBA" id="ARBA00022729"/>
    </source>
</evidence>
<name>Q1A4L6_9BBAC</name>
<feature type="domain" description="Zinc finger C2HC baculovirus (BV)-type profile" evidence="6">
    <location>
        <begin position="149"/>
        <end position="200"/>
    </location>
</feature>
<keyword evidence="3" id="KW-0677">Repeat</keyword>
<dbReference type="Proteomes" id="UP000202317">
    <property type="component" value="Segment"/>
</dbReference>
<keyword evidence="2" id="KW-0732">Signal</keyword>
<evidence type="ECO:0000256" key="3">
    <source>
        <dbReference type="ARBA" id="ARBA00022737"/>
    </source>
</evidence>
<evidence type="ECO:0000313" key="8">
    <source>
        <dbReference type="Proteomes" id="UP000202317"/>
    </source>
</evidence>
<proteinExistence type="predicted"/>
<dbReference type="RefSeq" id="YP_654501.1">
    <property type="nucleotide sequence ID" value="NC_008168.1"/>
</dbReference>
<keyword evidence="5" id="KW-0325">Glycoprotein</keyword>